<reference evidence="2" key="1">
    <citation type="submission" date="2022-06" db="EMBL/GenBank/DDBJ databases">
        <title>CFH 74404 Thermomicrobiaceae sp.</title>
        <authorList>
            <person name="Ming H."/>
            <person name="Li W.-J."/>
            <person name="Zhao Z."/>
        </authorList>
    </citation>
    <scope>NUCLEOTIDE SEQUENCE</scope>
    <source>
        <strain evidence="2">CFH 74404</strain>
    </source>
</reference>
<sequence>MLSARYVIANRIPLAAIDLTFRVASAAVLSRAGRYRFVVGGITPRQLAATLARIRTIRSWPVAWVRTARSYLNQARTGRRSGDLAIAAEQQRSAALCYHFAHIFELENLERRRRLYRRAARLFRDVAPHLAPPAFPVEVDWRGTPLPGYLRLPESSSRPAPLVVLLNGSSTVKEETIGWATPFLERGLAVLALDTPGSGEAWDLALAAPGQEDIAEAIIDFTSRVPELDSRKVSLLGVSLRGAMAVQLATHLPELPAVVAVTPPYDPAPYLPYLHPVVQQDVAWAIGVAPADLPNLVSHITLVEAVRALRVPLMVVGAGADLVVPPAEALRLYRAAASPKYLLFLDDANHVAFTHLEQWTAAAADWLAATLSEA</sequence>
<dbReference type="PANTHER" id="PTHR22946:SF12">
    <property type="entry name" value="CONIDIAL PIGMENT BIOSYNTHESIS PROTEIN AYG1 (AFU_ORTHOLOGUE AFUA_2G17550)"/>
    <property type="match status" value="1"/>
</dbReference>
<protein>
    <submittedName>
        <fullName evidence="2">Alpha/beta hydrolase</fullName>
    </submittedName>
</protein>
<dbReference type="SUPFAM" id="SSF53474">
    <property type="entry name" value="alpha/beta-Hydrolases"/>
    <property type="match status" value="1"/>
</dbReference>
<evidence type="ECO:0000313" key="3">
    <source>
        <dbReference type="Proteomes" id="UP001165306"/>
    </source>
</evidence>
<dbReference type="RefSeq" id="WP_284058253.1">
    <property type="nucleotide sequence ID" value="NZ_JAMSLR010000015.1"/>
</dbReference>
<dbReference type="InterPro" id="IPR010520">
    <property type="entry name" value="FrsA-like"/>
</dbReference>
<organism evidence="2 3">
    <name type="scientific">Thermalbibacter longus</name>
    <dbReference type="NCBI Taxonomy" id="2951981"/>
    <lineage>
        <taxon>Bacteria</taxon>
        <taxon>Pseudomonadati</taxon>
        <taxon>Thermomicrobiota</taxon>
        <taxon>Thermomicrobia</taxon>
        <taxon>Thermomicrobiales</taxon>
        <taxon>Thermomicrobiaceae</taxon>
        <taxon>Thermalbibacter</taxon>
    </lineage>
</organism>
<dbReference type="Gene3D" id="3.40.50.1820">
    <property type="entry name" value="alpha/beta hydrolase"/>
    <property type="match status" value="1"/>
</dbReference>
<proteinExistence type="predicted"/>
<gene>
    <name evidence="2" type="ORF">NET02_14985</name>
</gene>
<accession>A0AA42BE62</accession>
<dbReference type="PANTHER" id="PTHR22946">
    <property type="entry name" value="DIENELACTONE HYDROLASE DOMAIN-CONTAINING PROTEIN-RELATED"/>
    <property type="match status" value="1"/>
</dbReference>
<evidence type="ECO:0000256" key="1">
    <source>
        <dbReference type="ARBA" id="ARBA00022801"/>
    </source>
</evidence>
<keyword evidence="1 2" id="KW-0378">Hydrolase</keyword>
<evidence type="ECO:0000313" key="2">
    <source>
        <dbReference type="EMBL" id="MCM8750453.1"/>
    </source>
</evidence>
<dbReference type="AlphaFoldDB" id="A0AA42BE62"/>
<keyword evidence="3" id="KW-1185">Reference proteome</keyword>
<dbReference type="Pfam" id="PF06500">
    <property type="entry name" value="FrsA-like"/>
    <property type="match status" value="1"/>
</dbReference>
<name>A0AA42BE62_9BACT</name>
<dbReference type="InterPro" id="IPR029058">
    <property type="entry name" value="AB_hydrolase_fold"/>
</dbReference>
<dbReference type="Proteomes" id="UP001165306">
    <property type="component" value="Unassembled WGS sequence"/>
</dbReference>
<comment type="caution">
    <text evidence="2">The sequence shown here is derived from an EMBL/GenBank/DDBJ whole genome shotgun (WGS) entry which is preliminary data.</text>
</comment>
<dbReference type="InterPro" id="IPR050261">
    <property type="entry name" value="FrsA_esterase"/>
</dbReference>
<dbReference type="Gene3D" id="1.20.1440.110">
    <property type="entry name" value="acylaminoacyl peptidase"/>
    <property type="match status" value="1"/>
</dbReference>
<dbReference type="EMBL" id="JAMSLR010000015">
    <property type="protein sequence ID" value="MCM8750453.1"/>
    <property type="molecule type" value="Genomic_DNA"/>
</dbReference>
<dbReference type="GO" id="GO:0016787">
    <property type="term" value="F:hydrolase activity"/>
    <property type="evidence" value="ECO:0007669"/>
    <property type="project" value="UniProtKB-KW"/>
</dbReference>